<reference evidence="6 7" key="1">
    <citation type="journal article" date="2019" name="Microorganisms">
        <title>Genome Insights into the Novel Species Microvirga brassicacearum, a Rapeseed Endophyte with Biotechnological Potential.</title>
        <authorList>
            <person name="Jimenez-Gomez A."/>
            <person name="Saati-Santamaria Z."/>
            <person name="Igual J.M."/>
            <person name="Rivas R."/>
            <person name="Mateos P.F."/>
            <person name="Garcia-Fraile P."/>
        </authorList>
    </citation>
    <scope>NUCLEOTIDE SEQUENCE [LARGE SCALE GENOMIC DNA]</scope>
    <source>
        <strain evidence="6 7">CDVBN77</strain>
    </source>
</reference>
<keyword evidence="4" id="KW-0804">Transcription</keyword>
<feature type="domain" description="HTH lysR-type" evidence="5">
    <location>
        <begin position="1"/>
        <end position="58"/>
    </location>
</feature>
<dbReference type="InterPro" id="IPR036390">
    <property type="entry name" value="WH_DNA-bd_sf"/>
</dbReference>
<proteinExistence type="inferred from homology"/>
<dbReference type="Proteomes" id="UP000325684">
    <property type="component" value="Unassembled WGS sequence"/>
</dbReference>
<dbReference type="Pfam" id="PF00126">
    <property type="entry name" value="HTH_1"/>
    <property type="match status" value="1"/>
</dbReference>
<dbReference type="Pfam" id="PF03466">
    <property type="entry name" value="LysR_substrate"/>
    <property type="match status" value="1"/>
</dbReference>
<dbReference type="OrthoDB" id="8479870at2"/>
<dbReference type="EMBL" id="VCMV01000071">
    <property type="protein sequence ID" value="KAB0264425.1"/>
    <property type="molecule type" value="Genomic_DNA"/>
</dbReference>
<evidence type="ECO:0000256" key="1">
    <source>
        <dbReference type="ARBA" id="ARBA00009437"/>
    </source>
</evidence>
<gene>
    <name evidence="6" type="ORF">FEZ63_22575</name>
</gene>
<dbReference type="Gene3D" id="1.10.10.10">
    <property type="entry name" value="Winged helix-like DNA-binding domain superfamily/Winged helix DNA-binding domain"/>
    <property type="match status" value="1"/>
</dbReference>
<evidence type="ECO:0000313" key="7">
    <source>
        <dbReference type="Proteomes" id="UP000325684"/>
    </source>
</evidence>
<dbReference type="PANTHER" id="PTHR30427">
    <property type="entry name" value="TRANSCRIPTIONAL ACTIVATOR PROTEIN LYSR"/>
    <property type="match status" value="1"/>
</dbReference>
<dbReference type="PANTHER" id="PTHR30427:SF1">
    <property type="entry name" value="TRANSCRIPTIONAL ACTIVATOR PROTEIN LYSR"/>
    <property type="match status" value="1"/>
</dbReference>
<dbReference type="Gene3D" id="3.40.190.290">
    <property type="match status" value="1"/>
</dbReference>
<evidence type="ECO:0000256" key="4">
    <source>
        <dbReference type="ARBA" id="ARBA00023163"/>
    </source>
</evidence>
<dbReference type="InterPro" id="IPR005119">
    <property type="entry name" value="LysR_subst-bd"/>
</dbReference>
<comment type="similarity">
    <text evidence="1">Belongs to the LysR transcriptional regulatory family.</text>
</comment>
<protein>
    <submittedName>
        <fullName evidence="6">LysR family transcriptional regulator</fullName>
    </submittedName>
</protein>
<dbReference type="GO" id="GO:0010628">
    <property type="term" value="P:positive regulation of gene expression"/>
    <property type="evidence" value="ECO:0007669"/>
    <property type="project" value="TreeGrafter"/>
</dbReference>
<name>A0A5N3P3W8_9HYPH</name>
<dbReference type="SUPFAM" id="SSF53850">
    <property type="entry name" value="Periplasmic binding protein-like II"/>
    <property type="match status" value="1"/>
</dbReference>
<organism evidence="6 7">
    <name type="scientific">Microvirga brassicacearum</name>
    <dbReference type="NCBI Taxonomy" id="2580413"/>
    <lineage>
        <taxon>Bacteria</taxon>
        <taxon>Pseudomonadati</taxon>
        <taxon>Pseudomonadota</taxon>
        <taxon>Alphaproteobacteria</taxon>
        <taxon>Hyphomicrobiales</taxon>
        <taxon>Methylobacteriaceae</taxon>
        <taxon>Microvirga</taxon>
    </lineage>
</organism>
<evidence type="ECO:0000256" key="2">
    <source>
        <dbReference type="ARBA" id="ARBA00023015"/>
    </source>
</evidence>
<evidence type="ECO:0000259" key="5">
    <source>
        <dbReference type="PROSITE" id="PS50931"/>
    </source>
</evidence>
<evidence type="ECO:0000256" key="3">
    <source>
        <dbReference type="ARBA" id="ARBA00023125"/>
    </source>
</evidence>
<comment type="caution">
    <text evidence="6">The sequence shown here is derived from an EMBL/GenBank/DDBJ whole genome shotgun (WGS) entry which is preliminary data.</text>
</comment>
<dbReference type="GO" id="GO:0003700">
    <property type="term" value="F:DNA-binding transcription factor activity"/>
    <property type="evidence" value="ECO:0007669"/>
    <property type="project" value="InterPro"/>
</dbReference>
<keyword evidence="3" id="KW-0238">DNA-binding</keyword>
<dbReference type="RefSeq" id="WP_150949114.1">
    <property type="nucleotide sequence ID" value="NZ_VCMV01000071.1"/>
</dbReference>
<dbReference type="InterPro" id="IPR036388">
    <property type="entry name" value="WH-like_DNA-bd_sf"/>
</dbReference>
<dbReference type="AlphaFoldDB" id="A0A5N3P3W8"/>
<dbReference type="GO" id="GO:0043565">
    <property type="term" value="F:sequence-specific DNA binding"/>
    <property type="evidence" value="ECO:0007669"/>
    <property type="project" value="TreeGrafter"/>
</dbReference>
<dbReference type="SUPFAM" id="SSF46785">
    <property type="entry name" value="Winged helix' DNA-binding domain"/>
    <property type="match status" value="1"/>
</dbReference>
<dbReference type="PROSITE" id="PS50931">
    <property type="entry name" value="HTH_LYSR"/>
    <property type="match status" value="1"/>
</dbReference>
<keyword evidence="2" id="KW-0805">Transcription regulation</keyword>
<evidence type="ECO:0000313" key="6">
    <source>
        <dbReference type="EMBL" id="KAB0264425.1"/>
    </source>
</evidence>
<dbReference type="InterPro" id="IPR000847">
    <property type="entry name" value="LysR_HTH_N"/>
</dbReference>
<sequence length="321" mass="35152">MNLKQLEVLKAVMASGSTVGASAILQLSQSAISRHLTALETDIGFELFIRDKGRLIPRPEARALVPEVEELTDVLERVKRKVTDLKSGLGSDTLLRVAFPHSMTTTVLPGVLARFLAERPRVLVEVLAGPYGSIEQMVQARRTDLGFVRLPTEDQGFDIRPVLRGNIACVMAKDHLLARKDVVTLEDLAGTDLILLRRQRSGRHELEDELRASRVPYRCRIEVHSVEAACACAASGLGIAIVPGLIASSFHSLPIALRPFRPAHPSDYGIATLPGMPLSRTADAFIAMFTDEVLMRAFETTRITDDRDAPDFPSLDPTATD</sequence>
<accession>A0A5N3P3W8</accession>
<keyword evidence="7" id="KW-1185">Reference proteome</keyword>